<evidence type="ECO:0000313" key="8">
    <source>
        <dbReference type="Proteomes" id="UP000433883"/>
    </source>
</evidence>
<dbReference type="SUPFAM" id="SSF117289">
    <property type="entry name" value="Nucleoporin domain"/>
    <property type="match status" value="1"/>
</dbReference>
<evidence type="ECO:0000313" key="9">
    <source>
        <dbReference type="Proteomes" id="UP000490939"/>
    </source>
</evidence>
<accession>A0A8H3UUL2</accession>
<feature type="compositionally biased region" description="Low complexity" evidence="4">
    <location>
        <begin position="942"/>
        <end position="953"/>
    </location>
</feature>
<evidence type="ECO:0000313" key="6">
    <source>
        <dbReference type="EMBL" id="KAE9976610.1"/>
    </source>
</evidence>
<sequence>MAYNNAQVPGANAHANTGADLQEVAVESLGFKTFAGETKIKLLPSPWPADALPSSTSSLLSISSKRGLLAAAGPGQLVIAETKAVRDCFTGPAKIENNIKEFTPALMIDVPRLSQIAFNSDGLYLIICAESGGGLAVYDTAALLQNKREPTFQIATEGLAVRALAPNPAPEFSHFVAVVLGGGQLMIANLQAKEFVSGANGNKAVKEGVTSVSWSNKGKQLVAGLGDGSAFQMDPAGVPKAIIRQPEKVPPNHHVSTIVWLANDEFLMVHTPNDPPEPDRAPDSIVHYVQSDKGRTAFQYQAATDPAGPFGLNRTPPTHYINRLRNWHTLTDMLIFSSVASTDVGLITQSTVPLASGAPEGVYTGTSFADDTQRAGLPMSAMDDMQETSPIGMALDLSSADKIPKPIPGDEMDESPFPLPGLLLLNNEGVLCAWWIVNKTAVRENKIYPGLVVAEGAVTPPSAAPAAMSTPQQTAFGAPSAFGAAGGFAKAAAPAFGQSSFGSTGNVGFGGVSAIGQKASPWATASPAAGMAAPALGFGKPAFGSASAFGATASPAQSGFGKPAFGTPSAFGAAASSRTAFGAASGIGQKASPWTSAATSGGTTPSASPFGSHTGTSSGFAQFGSKAPSASPFAAVPSGATSTPAFAVNGTATATAATPNTSFGLSTTPSFGSTVTVDSSTGGSTLGGKSAFGNTTPGPTSSIFGKPSLPEAQSQETDMMDDGEDKDSLKEEKKPGGLFDSKSLFGADFGAAIPDQQKPATPVIKKEEPESPGLFSIPTKTEPAKSTLLGSRTPSGSPSAFGKLSSQALKEPEPPQVTSKPQPSPSATTVASKASSHISSSPLAGSEAEAVEMPESDDESSEEEPDVEPEAALPPDPSTVKVSKDLYNADIPDISSRSIVPGATAAPLLKSRSPPVERGPEAAMPPDPSSVKVPKGFYADIPSALPSPSVAPLRTKPTGSLFDNPSTTPHGLPKPPIMFPPQAAALRESPRSPSPVRSVTAPVSKLASSQAQRPPSRPISRQATRPIIQREPSYTASDLSDDDDARIREELMQPVKPTLRLEPFLAHQDYAGVAPKNDIGHAIERIFRDINSMVDTLGLNARSLSAFIQGHKELTPDERNLDELDDEDAEEWTLIEIDNLVNIENELEQNLDNEALDKVKEKLNDLDAVRRDLGRLRHKLHEVRRFVEQKKDPDRKANLKNAGLDPTHLQAQKKLRDSFAGFQASLVEAEEGVLVLKTKLASANGVKAGQVPTVEAVERTIRKMTEMAEKKSGDIDVLESQMRRLGMNTWGQASPARTPFKESSMRSSRLMNESFRSSRGLGGSTSSSRYTASPAKGKTFAFPDQEDEEVVKGKVERLRAAQQKKTWVLKTLAEAVKSKEVRR</sequence>
<dbReference type="GO" id="GO:0006405">
    <property type="term" value="P:RNA export from nucleus"/>
    <property type="evidence" value="ECO:0007669"/>
    <property type="project" value="TreeGrafter"/>
</dbReference>
<feature type="compositionally biased region" description="Low complexity" evidence="4">
    <location>
        <begin position="994"/>
        <end position="1004"/>
    </location>
</feature>
<feature type="compositionally biased region" description="Low complexity" evidence="4">
    <location>
        <begin position="1314"/>
        <end position="1329"/>
    </location>
</feature>
<feature type="compositionally biased region" description="Polar residues" evidence="4">
    <location>
        <begin position="957"/>
        <end position="969"/>
    </location>
</feature>
<feature type="region of interest" description="Disordered" evidence="4">
    <location>
        <begin position="592"/>
        <end position="623"/>
    </location>
</feature>
<comment type="subcellular location">
    <subcellularLocation>
        <location evidence="1">Nucleus</location>
    </subcellularLocation>
</comment>
<feature type="region of interest" description="Disordered" evidence="4">
    <location>
        <begin position="675"/>
        <end position="884"/>
    </location>
</feature>
<dbReference type="InterPro" id="IPR015943">
    <property type="entry name" value="WD40/YVTN_repeat-like_dom_sf"/>
</dbReference>
<evidence type="ECO:0000256" key="1">
    <source>
        <dbReference type="ARBA" id="ARBA00004123"/>
    </source>
</evidence>
<evidence type="ECO:0000313" key="7">
    <source>
        <dbReference type="EMBL" id="KAE9987279.1"/>
    </source>
</evidence>
<proteinExistence type="predicted"/>
<feature type="region of interest" description="Disordered" evidence="4">
    <location>
        <begin position="897"/>
        <end position="1042"/>
    </location>
</feature>
<dbReference type="InterPro" id="IPR039462">
    <property type="entry name" value="Nup159/Nup146_N"/>
</dbReference>
<dbReference type="GO" id="GO:0008139">
    <property type="term" value="F:nuclear localization sequence binding"/>
    <property type="evidence" value="ECO:0007669"/>
    <property type="project" value="TreeGrafter"/>
</dbReference>
<comment type="caution">
    <text evidence="6">The sequence shown here is derived from an EMBL/GenBank/DDBJ whole genome shotgun (WGS) entry which is preliminary data.</text>
</comment>
<organism evidence="6 8">
    <name type="scientific">Venturia inaequalis</name>
    <name type="common">Apple scab fungus</name>
    <dbReference type="NCBI Taxonomy" id="5025"/>
    <lineage>
        <taxon>Eukaryota</taxon>
        <taxon>Fungi</taxon>
        <taxon>Dikarya</taxon>
        <taxon>Ascomycota</taxon>
        <taxon>Pezizomycotina</taxon>
        <taxon>Dothideomycetes</taxon>
        <taxon>Pleosporomycetidae</taxon>
        <taxon>Venturiales</taxon>
        <taxon>Venturiaceae</taxon>
        <taxon>Venturia</taxon>
    </lineage>
</organism>
<keyword evidence="3" id="KW-0539">Nucleus</keyword>
<dbReference type="Pfam" id="PF16755">
    <property type="entry name" value="Beta-prop_NUP159_NUP214"/>
    <property type="match status" value="1"/>
</dbReference>
<evidence type="ECO:0000256" key="4">
    <source>
        <dbReference type="SAM" id="MobiDB-lite"/>
    </source>
</evidence>
<feature type="compositionally biased region" description="Acidic residues" evidence="4">
    <location>
        <begin position="849"/>
        <end position="869"/>
    </location>
</feature>
<keyword evidence="2" id="KW-0813">Transport</keyword>
<evidence type="ECO:0000256" key="3">
    <source>
        <dbReference type="ARBA" id="ARBA00023242"/>
    </source>
</evidence>
<keyword evidence="9" id="KW-1185">Reference proteome</keyword>
<dbReference type="Gene3D" id="2.130.10.10">
    <property type="entry name" value="YVTN repeat-like/Quinoprotein amine dehydrogenase"/>
    <property type="match status" value="1"/>
</dbReference>
<feature type="domain" description="Nucleoporin Nup159/Nup146 N-terminal" evidence="5">
    <location>
        <begin position="53"/>
        <end position="431"/>
    </location>
</feature>
<evidence type="ECO:0000259" key="5">
    <source>
        <dbReference type="Pfam" id="PF16755"/>
    </source>
</evidence>
<feature type="compositionally biased region" description="Polar residues" evidence="4">
    <location>
        <begin position="1006"/>
        <end position="1023"/>
    </location>
</feature>
<name>A0A8H3UUL2_VENIN</name>
<dbReference type="GO" id="GO:0006606">
    <property type="term" value="P:protein import into nucleus"/>
    <property type="evidence" value="ECO:0007669"/>
    <property type="project" value="TreeGrafter"/>
</dbReference>
<dbReference type="Proteomes" id="UP000433883">
    <property type="component" value="Unassembled WGS sequence"/>
</dbReference>
<dbReference type="Proteomes" id="UP000490939">
    <property type="component" value="Unassembled WGS sequence"/>
</dbReference>
<dbReference type="InterPro" id="IPR026054">
    <property type="entry name" value="Nucleoporin"/>
</dbReference>
<feature type="region of interest" description="Disordered" evidence="4">
    <location>
        <begin position="1290"/>
        <end position="1341"/>
    </location>
</feature>
<evidence type="ECO:0000256" key="2">
    <source>
        <dbReference type="ARBA" id="ARBA00022448"/>
    </source>
</evidence>
<feature type="compositionally biased region" description="Basic and acidic residues" evidence="4">
    <location>
        <begin position="726"/>
        <end position="735"/>
    </location>
</feature>
<dbReference type="GO" id="GO:0005643">
    <property type="term" value="C:nuclear pore"/>
    <property type="evidence" value="ECO:0007669"/>
    <property type="project" value="TreeGrafter"/>
</dbReference>
<protein>
    <recommendedName>
        <fullName evidence="5">Nucleoporin Nup159/Nup146 N-terminal domain-containing protein</fullName>
    </recommendedName>
</protein>
<dbReference type="GO" id="GO:0017056">
    <property type="term" value="F:structural constituent of nuclear pore"/>
    <property type="evidence" value="ECO:0007669"/>
    <property type="project" value="TreeGrafter"/>
</dbReference>
<dbReference type="PANTHER" id="PTHR23193">
    <property type="entry name" value="NUCLEAR PORE COMPLEX PROTEIN NUP"/>
    <property type="match status" value="1"/>
</dbReference>
<gene>
    <name evidence="6" type="ORF">BLS_001998</name>
    <name evidence="7" type="ORF">EG327_003888</name>
</gene>
<dbReference type="EMBL" id="WNWQ01000150">
    <property type="protein sequence ID" value="KAE9976610.1"/>
    <property type="molecule type" value="Genomic_DNA"/>
</dbReference>
<dbReference type="EMBL" id="WNWR01000239">
    <property type="protein sequence ID" value="KAE9987279.1"/>
    <property type="molecule type" value="Genomic_DNA"/>
</dbReference>
<dbReference type="PANTHER" id="PTHR23193:SF23">
    <property type="entry name" value="NUCLEAR PORE COMPLEX PROTEIN NUP153"/>
    <property type="match status" value="1"/>
</dbReference>
<feature type="compositionally biased region" description="Low complexity" evidence="4">
    <location>
        <begin position="592"/>
        <end position="612"/>
    </location>
</feature>
<feature type="compositionally biased region" description="Polar residues" evidence="4">
    <location>
        <begin position="816"/>
        <end position="830"/>
    </location>
</feature>
<feature type="compositionally biased region" description="Polar residues" evidence="4">
    <location>
        <begin position="788"/>
        <end position="808"/>
    </location>
</feature>
<reference evidence="6 8" key="1">
    <citation type="submission" date="2019-11" db="EMBL/GenBank/DDBJ databases">
        <title>Venturia inaequalis Genome Resource.</title>
        <authorList>
            <person name="Lichtner F.J."/>
        </authorList>
    </citation>
    <scope>NUCLEOTIDE SEQUENCE [LARGE SCALE GENOMIC DNA]</scope>
    <source>
        <strain evidence="6">Bline_iso_100314</strain>
        <strain evidence="7 9">DMI_063113</strain>
    </source>
</reference>
<feature type="compositionally biased region" description="Low complexity" evidence="4">
    <location>
        <begin position="831"/>
        <end position="846"/>
    </location>
</feature>
<feature type="compositionally biased region" description="Polar residues" evidence="4">
    <location>
        <begin position="692"/>
        <end position="703"/>
    </location>
</feature>